<dbReference type="EMBL" id="JAGINP010000005">
    <property type="protein sequence ID" value="MBP2291922.1"/>
    <property type="molecule type" value="Genomic_DNA"/>
</dbReference>
<reference evidence="1 2" key="1">
    <citation type="submission" date="2021-03" db="EMBL/GenBank/DDBJ databases">
        <title>Genomic Encyclopedia of Type Strains, Phase III (KMG-III): the genomes of soil and plant-associated and newly described type strains.</title>
        <authorList>
            <person name="Whitman W."/>
        </authorList>
    </citation>
    <scope>NUCLEOTIDE SEQUENCE [LARGE SCALE GENOMIC DNA]</scope>
    <source>
        <strain evidence="1 2">IMMIB AFH-6</strain>
    </source>
</reference>
<organism evidence="1 2">
    <name type="scientific">Azospirillum rugosum</name>
    <dbReference type="NCBI Taxonomy" id="416170"/>
    <lineage>
        <taxon>Bacteria</taxon>
        <taxon>Pseudomonadati</taxon>
        <taxon>Pseudomonadota</taxon>
        <taxon>Alphaproteobacteria</taxon>
        <taxon>Rhodospirillales</taxon>
        <taxon>Azospirillaceae</taxon>
        <taxon>Azospirillum</taxon>
    </lineage>
</organism>
<keyword evidence="2" id="KW-1185">Reference proteome</keyword>
<proteinExistence type="predicted"/>
<dbReference type="RefSeq" id="WP_209765650.1">
    <property type="nucleotide sequence ID" value="NZ_JAGINP010000005.1"/>
</dbReference>
<evidence type="ECO:0000313" key="1">
    <source>
        <dbReference type="EMBL" id="MBP2291922.1"/>
    </source>
</evidence>
<accession>A0ABS4SIZ6</accession>
<dbReference type="Proteomes" id="UP000781958">
    <property type="component" value="Unassembled WGS sequence"/>
</dbReference>
<protein>
    <submittedName>
        <fullName evidence="1">Uncharacterized protein</fullName>
    </submittedName>
</protein>
<gene>
    <name evidence="1" type="ORF">J2851_001683</name>
</gene>
<name>A0ABS4SIZ6_9PROT</name>
<evidence type="ECO:0000313" key="2">
    <source>
        <dbReference type="Proteomes" id="UP000781958"/>
    </source>
</evidence>
<sequence length="136" mass="13439">MHSLDDARAACAAAADLGVTVRLVSAPAGAAHGGALWFRELVARAAAEWPSAAPTAVLDCSDRAGDAQGALAAGIGVILFTGPAPVAAKLADIAGRTGATVLTGPLPALDLRGVRDPVAACRDYLAKWSPGQTSAG</sequence>
<comment type="caution">
    <text evidence="1">The sequence shown here is derived from an EMBL/GenBank/DDBJ whole genome shotgun (WGS) entry which is preliminary data.</text>
</comment>